<evidence type="ECO:0000256" key="1">
    <source>
        <dbReference type="SAM" id="Phobius"/>
    </source>
</evidence>
<dbReference type="AlphaFoldDB" id="A0A7Z0QQ71"/>
<name>A0A7Z0QQ71_9GAMM</name>
<reference evidence="2 3" key="1">
    <citation type="submission" date="2020-07" db="EMBL/GenBank/DDBJ databases">
        <title>isolation of Luteimonas sp. SJ-16.</title>
        <authorList>
            <person name="Huang X.-X."/>
            <person name="Xu L."/>
            <person name="Sun J.-Q."/>
        </authorList>
    </citation>
    <scope>NUCLEOTIDE SEQUENCE [LARGE SCALE GENOMIC DNA]</scope>
    <source>
        <strain evidence="2 3">SJ-16</strain>
    </source>
</reference>
<gene>
    <name evidence="2" type="ORF">H0E82_05260</name>
</gene>
<feature type="transmembrane region" description="Helical" evidence="1">
    <location>
        <begin position="83"/>
        <end position="103"/>
    </location>
</feature>
<comment type="caution">
    <text evidence="2">The sequence shown here is derived from an EMBL/GenBank/DDBJ whole genome shotgun (WGS) entry which is preliminary data.</text>
</comment>
<protein>
    <recommendedName>
        <fullName evidence="4">DUF998 domain-containing protein</fullName>
    </recommendedName>
</protein>
<keyword evidence="1" id="KW-0812">Transmembrane</keyword>
<accession>A0A7Z0QQ71</accession>
<sequence length="278" mass="28272">MRSMGARLHGPTWASGFGLLMWCGMTTALLNLRPAGTALVQHVQALGLTVGLALATLGWVLARRSPVDPLRQTAGRPMRPVGRAAAGGAMLSGLALLTLLAGAAQGRNAGLLVALALVLLVLAFAAMALVAGREATALSRPLRLPIGVLFSMSLGLALLYLGMDRLLAAGHDGRLMLATLFGLGVALAACQALDWHGVPSAPPDGRRRRQQVALVALLVGAPALCWLLAGTGLLPAAVWLVLVFVCVLAAAVIDAMLLECPPAGPGTATGAPSTTAST</sequence>
<feature type="transmembrane region" description="Helical" evidence="1">
    <location>
        <begin position="175"/>
        <end position="193"/>
    </location>
</feature>
<evidence type="ECO:0000313" key="3">
    <source>
        <dbReference type="Proteomes" id="UP000589896"/>
    </source>
</evidence>
<evidence type="ECO:0008006" key="4">
    <source>
        <dbReference type="Google" id="ProtNLM"/>
    </source>
</evidence>
<dbReference type="RefSeq" id="WP_180544405.1">
    <property type="nucleotide sequence ID" value="NZ_JACCJZ010000011.1"/>
</dbReference>
<keyword evidence="1" id="KW-1133">Transmembrane helix</keyword>
<feature type="transmembrane region" description="Helical" evidence="1">
    <location>
        <begin position="144"/>
        <end position="163"/>
    </location>
</feature>
<keyword evidence="1" id="KW-0472">Membrane</keyword>
<dbReference type="EMBL" id="JACCJZ010000011">
    <property type="protein sequence ID" value="NYZ62174.1"/>
    <property type="molecule type" value="Genomic_DNA"/>
</dbReference>
<proteinExistence type="predicted"/>
<feature type="transmembrane region" description="Helical" evidence="1">
    <location>
        <begin position="42"/>
        <end position="62"/>
    </location>
</feature>
<evidence type="ECO:0000313" key="2">
    <source>
        <dbReference type="EMBL" id="NYZ62174.1"/>
    </source>
</evidence>
<dbReference type="Proteomes" id="UP000589896">
    <property type="component" value="Unassembled WGS sequence"/>
</dbReference>
<feature type="transmembrane region" description="Helical" evidence="1">
    <location>
        <begin position="213"/>
        <end position="230"/>
    </location>
</feature>
<keyword evidence="3" id="KW-1185">Reference proteome</keyword>
<feature type="transmembrane region" description="Helical" evidence="1">
    <location>
        <begin position="12"/>
        <end position="30"/>
    </location>
</feature>
<organism evidence="2 3">
    <name type="scientific">Luteimonas deserti</name>
    <dbReference type="NCBI Taxonomy" id="2752306"/>
    <lineage>
        <taxon>Bacteria</taxon>
        <taxon>Pseudomonadati</taxon>
        <taxon>Pseudomonadota</taxon>
        <taxon>Gammaproteobacteria</taxon>
        <taxon>Lysobacterales</taxon>
        <taxon>Lysobacteraceae</taxon>
        <taxon>Luteimonas</taxon>
    </lineage>
</organism>
<feature type="transmembrane region" description="Helical" evidence="1">
    <location>
        <begin position="236"/>
        <end position="258"/>
    </location>
</feature>
<feature type="transmembrane region" description="Helical" evidence="1">
    <location>
        <begin position="109"/>
        <end position="132"/>
    </location>
</feature>